<dbReference type="OrthoDB" id="5065855at2759"/>
<dbReference type="PANTHER" id="PTHR46468:SF1">
    <property type="entry name" value="SENTRIN-SPECIFIC PROTEASE 8"/>
    <property type="match status" value="1"/>
</dbReference>
<dbReference type="SUPFAM" id="SSF54001">
    <property type="entry name" value="Cysteine proteinases"/>
    <property type="match status" value="1"/>
</dbReference>
<dbReference type="GeneID" id="110974010"/>
<dbReference type="Pfam" id="PF02902">
    <property type="entry name" value="Peptidase_C48"/>
    <property type="match status" value="1"/>
</dbReference>
<dbReference type="InterPro" id="IPR003653">
    <property type="entry name" value="Peptidase_C48_C"/>
</dbReference>
<dbReference type="KEGG" id="aplc:110974010"/>
<proteinExistence type="inferred from homology"/>
<organism evidence="6 7">
    <name type="scientific">Acanthaster planci</name>
    <name type="common">Crown-of-thorns starfish</name>
    <dbReference type="NCBI Taxonomy" id="133434"/>
    <lineage>
        <taxon>Eukaryota</taxon>
        <taxon>Metazoa</taxon>
        <taxon>Echinodermata</taxon>
        <taxon>Eleutherozoa</taxon>
        <taxon>Asterozoa</taxon>
        <taxon>Asteroidea</taxon>
        <taxon>Valvatacea</taxon>
        <taxon>Valvatida</taxon>
        <taxon>Acanthasteridae</taxon>
        <taxon>Acanthaster</taxon>
    </lineage>
</organism>
<dbReference type="GO" id="GO:0019784">
    <property type="term" value="F:deNEDDylase activity"/>
    <property type="evidence" value="ECO:0007669"/>
    <property type="project" value="InterPro"/>
</dbReference>
<evidence type="ECO:0000256" key="2">
    <source>
        <dbReference type="ARBA" id="ARBA00022670"/>
    </source>
</evidence>
<evidence type="ECO:0000256" key="3">
    <source>
        <dbReference type="ARBA" id="ARBA00022801"/>
    </source>
</evidence>
<evidence type="ECO:0000256" key="4">
    <source>
        <dbReference type="ARBA" id="ARBA00022807"/>
    </source>
</evidence>
<keyword evidence="3" id="KW-0378">Hydrolase</keyword>
<dbReference type="PROSITE" id="PS50600">
    <property type="entry name" value="ULP_PROTEASE"/>
    <property type="match status" value="1"/>
</dbReference>
<dbReference type="AlphaFoldDB" id="A0A8B7XJM2"/>
<keyword evidence="6" id="KW-1185">Reference proteome</keyword>
<evidence type="ECO:0000259" key="5">
    <source>
        <dbReference type="PROSITE" id="PS50600"/>
    </source>
</evidence>
<dbReference type="OMA" id="GFYFEYL"/>
<accession>A0A8B7XJM2</accession>
<dbReference type="GO" id="GO:0006508">
    <property type="term" value="P:proteolysis"/>
    <property type="evidence" value="ECO:0007669"/>
    <property type="project" value="UniProtKB-KW"/>
</dbReference>
<dbReference type="GO" id="GO:0000338">
    <property type="term" value="P:protein deneddylation"/>
    <property type="evidence" value="ECO:0007669"/>
    <property type="project" value="TreeGrafter"/>
</dbReference>
<gene>
    <name evidence="7" type="primary">LOC110974010</name>
</gene>
<keyword evidence="2" id="KW-0645">Protease</keyword>
<dbReference type="GO" id="GO:0008234">
    <property type="term" value="F:cysteine-type peptidase activity"/>
    <property type="evidence" value="ECO:0007669"/>
    <property type="project" value="UniProtKB-KW"/>
</dbReference>
<protein>
    <submittedName>
        <fullName evidence="7">Sentrin-specific protease 8-like</fullName>
    </submittedName>
</protein>
<dbReference type="PANTHER" id="PTHR46468">
    <property type="entry name" value="SENTRIN-SPECIFIC PROTEASE 8"/>
    <property type="match status" value="1"/>
</dbReference>
<dbReference type="Proteomes" id="UP000694845">
    <property type="component" value="Unplaced"/>
</dbReference>
<dbReference type="InterPro" id="IPR038765">
    <property type="entry name" value="Papain-like_cys_pep_sf"/>
</dbReference>
<evidence type="ECO:0000313" key="7">
    <source>
        <dbReference type="RefSeq" id="XP_022080993.1"/>
    </source>
</evidence>
<name>A0A8B7XJM2_ACAPL</name>
<comment type="similarity">
    <text evidence="1">Belongs to the peptidase C48 family.</text>
</comment>
<evidence type="ECO:0000256" key="1">
    <source>
        <dbReference type="ARBA" id="ARBA00005234"/>
    </source>
</evidence>
<dbReference type="Gene3D" id="3.40.395.10">
    <property type="entry name" value="Adenoviral Proteinase, Chain A"/>
    <property type="match status" value="1"/>
</dbReference>
<dbReference type="InterPro" id="IPR044613">
    <property type="entry name" value="Nep1/2-like"/>
</dbReference>
<feature type="domain" description="Ubiquitin-like protease family profile" evidence="5">
    <location>
        <begin position="15"/>
        <end position="177"/>
    </location>
</feature>
<evidence type="ECO:0000313" key="6">
    <source>
        <dbReference type="Proteomes" id="UP000694845"/>
    </source>
</evidence>
<sequence>MAAGSEQKVLSYHDTLLRKSDLSLLDGAKWLNDKLIGFVFEYFEFDKFQSLTGKVAFVSPEVTQCIKLSRDEEVAVFLEPLDLSSKDFVFLAVNDHHMETTAGGSHWSLLIYDRAGNKFSHYDSSGSSNQGAAMILCCKLHPFLKVSGEVTLIAEECPQQENGHDCGLYVICVAEHLCRQMIDGRAEALRQKVTGKVVGDKRKELKSLILGLARQSSR</sequence>
<keyword evidence="4" id="KW-0788">Thiol protease</keyword>
<reference evidence="7" key="1">
    <citation type="submission" date="2025-08" db="UniProtKB">
        <authorList>
            <consortium name="RefSeq"/>
        </authorList>
    </citation>
    <scope>IDENTIFICATION</scope>
</reference>
<dbReference type="RefSeq" id="XP_022080993.1">
    <property type="nucleotide sequence ID" value="XM_022225301.1"/>
</dbReference>